<evidence type="ECO:0000313" key="1">
    <source>
        <dbReference type="Proteomes" id="UP000887565"/>
    </source>
</evidence>
<accession>A0A915JSW1</accession>
<dbReference type="Proteomes" id="UP000887565">
    <property type="component" value="Unplaced"/>
</dbReference>
<protein>
    <submittedName>
        <fullName evidence="2">Uncharacterized protein</fullName>
    </submittedName>
</protein>
<evidence type="ECO:0000313" key="2">
    <source>
        <dbReference type="WBParaSite" id="nRc.2.0.1.t29159-RA"/>
    </source>
</evidence>
<keyword evidence="1" id="KW-1185">Reference proteome</keyword>
<proteinExistence type="predicted"/>
<reference evidence="2" key="1">
    <citation type="submission" date="2022-11" db="UniProtKB">
        <authorList>
            <consortium name="WormBaseParasite"/>
        </authorList>
    </citation>
    <scope>IDENTIFICATION</scope>
</reference>
<sequence>MALFREQFLNTTDPVDLCAIQCDVNVDTAEDSKEFLRQVAQSSILSANFTNFATFFDKEKLTKIC</sequence>
<dbReference type="AlphaFoldDB" id="A0A915JSW1"/>
<name>A0A915JSW1_ROMCU</name>
<dbReference type="WBParaSite" id="nRc.2.0.1.t29159-RA">
    <property type="protein sequence ID" value="nRc.2.0.1.t29159-RA"/>
    <property type="gene ID" value="nRc.2.0.1.g29159"/>
</dbReference>
<organism evidence="1 2">
    <name type="scientific">Romanomermis culicivorax</name>
    <name type="common">Nematode worm</name>
    <dbReference type="NCBI Taxonomy" id="13658"/>
    <lineage>
        <taxon>Eukaryota</taxon>
        <taxon>Metazoa</taxon>
        <taxon>Ecdysozoa</taxon>
        <taxon>Nematoda</taxon>
        <taxon>Enoplea</taxon>
        <taxon>Dorylaimia</taxon>
        <taxon>Mermithida</taxon>
        <taxon>Mermithoidea</taxon>
        <taxon>Mermithidae</taxon>
        <taxon>Romanomermis</taxon>
    </lineage>
</organism>